<protein>
    <recommendedName>
        <fullName evidence="3">CCHC-type domain-containing protein</fullName>
    </recommendedName>
</protein>
<sequence>MGKVFSLLLQEESQRSLTNTVGISVDSHAMAAGQYHNHNHRPGSTYVPRFLKQKGKPEATCSHCGYPGHLVDKCFQIIGYPPGWKGPKGKRIATMPHINRNYQTPPIAQNAVISEQKQEPPNIIFSQEQTQNLLTLANSISNSKLHHSAKEQESASVSPPPSQSTPQHSVPSVNLPSQNSAPSPTNLPQHAVSQLRRRGKKSPSIITGIGKPKRRHNNRRRPVRKF</sequence>
<dbReference type="AlphaFoldDB" id="A0A4U5P308"/>
<accession>A0A4U5P308</accession>
<organism evidence="2">
    <name type="scientific">Populus alba</name>
    <name type="common">White poplar</name>
    <dbReference type="NCBI Taxonomy" id="43335"/>
    <lineage>
        <taxon>Eukaryota</taxon>
        <taxon>Viridiplantae</taxon>
        <taxon>Streptophyta</taxon>
        <taxon>Embryophyta</taxon>
        <taxon>Tracheophyta</taxon>
        <taxon>Spermatophyta</taxon>
        <taxon>Magnoliopsida</taxon>
        <taxon>eudicotyledons</taxon>
        <taxon>Gunneridae</taxon>
        <taxon>Pentapetalae</taxon>
        <taxon>rosids</taxon>
        <taxon>fabids</taxon>
        <taxon>Malpighiales</taxon>
        <taxon>Salicaceae</taxon>
        <taxon>Saliceae</taxon>
        <taxon>Populus</taxon>
    </lineage>
</organism>
<feature type="region of interest" description="Disordered" evidence="1">
    <location>
        <begin position="144"/>
        <end position="226"/>
    </location>
</feature>
<dbReference type="PANTHER" id="PTHR34222">
    <property type="entry name" value="GAG_PRE-INTEGRS DOMAIN-CONTAINING PROTEIN"/>
    <property type="match status" value="1"/>
</dbReference>
<dbReference type="PANTHER" id="PTHR34222:SF99">
    <property type="entry name" value="PROTEIN, PUTATIVE-RELATED"/>
    <property type="match status" value="1"/>
</dbReference>
<dbReference type="EMBL" id="RCHU01000868">
    <property type="protein sequence ID" value="TKR90506.1"/>
    <property type="molecule type" value="Genomic_DNA"/>
</dbReference>
<evidence type="ECO:0000313" key="2">
    <source>
        <dbReference type="EMBL" id="TKR90506.1"/>
    </source>
</evidence>
<feature type="compositionally biased region" description="Basic residues" evidence="1">
    <location>
        <begin position="211"/>
        <end position="226"/>
    </location>
</feature>
<feature type="compositionally biased region" description="Polar residues" evidence="1">
    <location>
        <begin position="174"/>
        <end position="192"/>
    </location>
</feature>
<proteinExistence type="predicted"/>
<reference evidence="2" key="1">
    <citation type="submission" date="2018-10" db="EMBL/GenBank/DDBJ databases">
        <title>Population genomic analysis revealed the cold adaptation of white poplar.</title>
        <authorList>
            <person name="Liu Y.-J."/>
        </authorList>
    </citation>
    <scope>NUCLEOTIDE SEQUENCE [LARGE SCALE GENOMIC DNA]</scope>
    <source>
        <strain evidence="2">PAL-ZL1</strain>
    </source>
</reference>
<gene>
    <name evidence="2" type="ORF">D5086_0000232710</name>
</gene>
<name>A0A4U5P308_POPAL</name>
<comment type="caution">
    <text evidence="2">The sequence shown here is derived from an EMBL/GenBank/DDBJ whole genome shotgun (WGS) entry which is preliminary data.</text>
</comment>
<evidence type="ECO:0008006" key="3">
    <source>
        <dbReference type="Google" id="ProtNLM"/>
    </source>
</evidence>
<feature type="compositionally biased region" description="Low complexity" evidence="1">
    <location>
        <begin position="164"/>
        <end position="173"/>
    </location>
</feature>
<evidence type="ECO:0000256" key="1">
    <source>
        <dbReference type="SAM" id="MobiDB-lite"/>
    </source>
</evidence>